<proteinExistence type="predicted"/>
<evidence type="ECO:0000313" key="1">
    <source>
        <dbReference type="EMBL" id="OWM86382.1"/>
    </source>
</evidence>
<evidence type="ECO:0000313" key="2">
    <source>
        <dbReference type="Proteomes" id="UP000197138"/>
    </source>
</evidence>
<sequence>MKALIQAIHKKPAPLISSRMNLIIEALFQSRSRLNPRAPSFLGKQTGPQSTLAPPEAISFPFQREALHLPSTTITTFVGGIKALHQKLIMECKTY</sequence>
<dbReference type="EMBL" id="MTKT01001084">
    <property type="protein sequence ID" value="OWM86382.1"/>
    <property type="molecule type" value="Genomic_DNA"/>
</dbReference>
<name>A0A218XQ37_PUNGR</name>
<organism evidence="1 2">
    <name type="scientific">Punica granatum</name>
    <name type="common">Pomegranate</name>
    <dbReference type="NCBI Taxonomy" id="22663"/>
    <lineage>
        <taxon>Eukaryota</taxon>
        <taxon>Viridiplantae</taxon>
        <taxon>Streptophyta</taxon>
        <taxon>Embryophyta</taxon>
        <taxon>Tracheophyta</taxon>
        <taxon>Spermatophyta</taxon>
        <taxon>Magnoliopsida</taxon>
        <taxon>eudicotyledons</taxon>
        <taxon>Gunneridae</taxon>
        <taxon>Pentapetalae</taxon>
        <taxon>rosids</taxon>
        <taxon>malvids</taxon>
        <taxon>Myrtales</taxon>
        <taxon>Lythraceae</taxon>
        <taxon>Punica</taxon>
    </lineage>
</organism>
<dbReference type="AlphaFoldDB" id="A0A218XQ37"/>
<reference evidence="2" key="1">
    <citation type="journal article" date="2017" name="Plant J.">
        <title>The pomegranate (Punica granatum L.) genome and the genomics of punicalagin biosynthesis.</title>
        <authorList>
            <person name="Qin G."/>
            <person name="Xu C."/>
            <person name="Ming R."/>
            <person name="Tang H."/>
            <person name="Guyot R."/>
            <person name="Kramer E.M."/>
            <person name="Hu Y."/>
            <person name="Yi X."/>
            <person name="Qi Y."/>
            <person name="Xu X."/>
            <person name="Gao Z."/>
            <person name="Pan H."/>
            <person name="Jian J."/>
            <person name="Tian Y."/>
            <person name="Yue Z."/>
            <person name="Xu Y."/>
        </authorList>
    </citation>
    <scope>NUCLEOTIDE SEQUENCE [LARGE SCALE GENOMIC DNA]</scope>
    <source>
        <strain evidence="2">cv. Dabenzi</strain>
    </source>
</reference>
<accession>A0A218XQ37</accession>
<comment type="caution">
    <text evidence="1">The sequence shown here is derived from an EMBL/GenBank/DDBJ whole genome shotgun (WGS) entry which is preliminary data.</text>
</comment>
<protein>
    <submittedName>
        <fullName evidence="1">Uncharacterized protein</fullName>
    </submittedName>
</protein>
<gene>
    <name evidence="1" type="ORF">CDL15_Pgr021468</name>
</gene>
<dbReference type="Proteomes" id="UP000197138">
    <property type="component" value="Unassembled WGS sequence"/>
</dbReference>